<feature type="region of interest" description="Disordered" evidence="1">
    <location>
        <begin position="143"/>
        <end position="197"/>
    </location>
</feature>
<sequence>MAPPLPVGEGRWVDYVAEHSRQANDLEKHVHVIELFKLAVDAEPSSLKIWRAYCDHFWSLYVDCQSGETGWSEEEQHMSRDIFSLNAALSLWQQGYEAIQYRISDSHELKPSFAPSTVRRPVLGKGGAKRGLGFVASKGAAPAKANGAAVSAPPTEKGDAPPKPMKSNAEFKAMFLGGGSTSSTTNGKEDEDAKKKE</sequence>
<evidence type="ECO:0000313" key="2">
    <source>
        <dbReference type="EMBL" id="CRK45644.1"/>
    </source>
</evidence>
<gene>
    <name evidence="2" type="ORF">BN1723_016585</name>
</gene>
<feature type="non-terminal residue" evidence="2">
    <location>
        <position position="197"/>
    </location>
</feature>
<dbReference type="AlphaFoldDB" id="A0A0G4NGU7"/>
<dbReference type="EMBL" id="CVQI01034995">
    <property type="protein sequence ID" value="CRK45644.1"/>
    <property type="molecule type" value="Genomic_DNA"/>
</dbReference>
<evidence type="ECO:0000256" key="1">
    <source>
        <dbReference type="SAM" id="MobiDB-lite"/>
    </source>
</evidence>
<organism evidence="2 3">
    <name type="scientific">Verticillium longisporum</name>
    <name type="common">Verticillium dahliae var. longisporum</name>
    <dbReference type="NCBI Taxonomy" id="100787"/>
    <lineage>
        <taxon>Eukaryota</taxon>
        <taxon>Fungi</taxon>
        <taxon>Dikarya</taxon>
        <taxon>Ascomycota</taxon>
        <taxon>Pezizomycotina</taxon>
        <taxon>Sordariomycetes</taxon>
        <taxon>Hypocreomycetidae</taxon>
        <taxon>Glomerellales</taxon>
        <taxon>Plectosphaerellaceae</taxon>
        <taxon>Verticillium</taxon>
    </lineage>
</organism>
<name>A0A0G4NGU7_VERLO</name>
<accession>A0A0G4NGU7</accession>
<protein>
    <submittedName>
        <fullName evidence="2">Uncharacterized protein</fullName>
    </submittedName>
</protein>
<feature type="compositionally biased region" description="Basic and acidic residues" evidence="1">
    <location>
        <begin position="187"/>
        <end position="197"/>
    </location>
</feature>
<reference evidence="3" key="1">
    <citation type="submission" date="2015-05" db="EMBL/GenBank/DDBJ databases">
        <authorList>
            <person name="Fogelqvist Johan"/>
        </authorList>
    </citation>
    <scope>NUCLEOTIDE SEQUENCE [LARGE SCALE GENOMIC DNA]</scope>
</reference>
<evidence type="ECO:0000313" key="3">
    <source>
        <dbReference type="Proteomes" id="UP000045706"/>
    </source>
</evidence>
<feature type="compositionally biased region" description="Low complexity" evidence="1">
    <location>
        <begin position="143"/>
        <end position="153"/>
    </location>
</feature>
<dbReference type="Proteomes" id="UP000045706">
    <property type="component" value="Unassembled WGS sequence"/>
</dbReference>
<proteinExistence type="predicted"/>